<accession>A0A0G1A2C2</accession>
<sequence length="341" mass="39321">MKSIAIILPDNNKDYLANTILDGFRALDGSGEYNVQISPRFVAIADYSDWELDDNAFIEFAKAADLILYIHAKYTTRALVDKIGLWDKTVCIDGSEVGYDNRYDAKIQSGLLDRTYRGSGSIQYDLLEKCRRYFRREKPYIKGVTPLPFGIENRFIKCDLGKKKDIDFACIFGQDEYPIMRRYSVEMLEKFCSKNGFICATAKTNSLLNRDFRNTKSQEKFYDILGRTKVGISIGGGGYDTLRFWEILANNCVLLTESIDIYNPNSDELKFKRIFEFKNLFDFESRLEELGRLIRTGRIQDYLGQEEYAVILKKHSSAERVRSIVRNSLHNNVISTESNNL</sequence>
<reference evidence="1 2" key="1">
    <citation type="journal article" date="2015" name="Nature">
        <title>rRNA introns, odd ribosomes, and small enigmatic genomes across a large radiation of phyla.</title>
        <authorList>
            <person name="Brown C.T."/>
            <person name="Hug L.A."/>
            <person name="Thomas B.C."/>
            <person name="Sharon I."/>
            <person name="Castelle C.J."/>
            <person name="Singh A."/>
            <person name="Wilkins M.J."/>
            <person name="Williams K.H."/>
            <person name="Banfield J.F."/>
        </authorList>
    </citation>
    <scope>NUCLEOTIDE SEQUENCE [LARGE SCALE GENOMIC DNA]</scope>
</reference>
<comment type="caution">
    <text evidence="1">The sequence shown here is derived from an EMBL/GenBank/DDBJ whole genome shotgun (WGS) entry which is preliminary data.</text>
</comment>
<name>A0A0G1A2C2_9BACT</name>
<evidence type="ECO:0000313" key="2">
    <source>
        <dbReference type="Proteomes" id="UP000034837"/>
    </source>
</evidence>
<proteinExistence type="predicted"/>
<organism evidence="1 2">
    <name type="scientific">Candidatus Magasanikbacteria bacterium GW2011_GWA2_42_32</name>
    <dbReference type="NCBI Taxonomy" id="1619039"/>
    <lineage>
        <taxon>Bacteria</taxon>
        <taxon>Candidatus Magasanikiibacteriota</taxon>
    </lineage>
</organism>
<gene>
    <name evidence="1" type="ORF">UV20_C0027G0004</name>
</gene>
<dbReference type="Proteomes" id="UP000034837">
    <property type="component" value="Unassembled WGS sequence"/>
</dbReference>
<dbReference type="AlphaFoldDB" id="A0A0G1A2C2"/>
<dbReference type="EMBL" id="LCDO01000027">
    <property type="protein sequence ID" value="KKS55122.1"/>
    <property type="molecule type" value="Genomic_DNA"/>
</dbReference>
<evidence type="ECO:0000313" key="1">
    <source>
        <dbReference type="EMBL" id="KKS55122.1"/>
    </source>
</evidence>
<protein>
    <submittedName>
        <fullName evidence="1">Uncharacterized protein</fullName>
    </submittedName>
</protein>